<name>A0A1H2IXC7_9ACTN</name>
<feature type="transmembrane region" description="Helical" evidence="1">
    <location>
        <begin position="428"/>
        <end position="445"/>
    </location>
</feature>
<dbReference type="UniPathway" id="UPA00378"/>
<feature type="transmembrane region" description="Helical" evidence="1">
    <location>
        <begin position="128"/>
        <end position="146"/>
    </location>
</feature>
<dbReference type="STRING" id="419479.SAMN04488563_2103"/>
<dbReference type="Pfam" id="PF13231">
    <property type="entry name" value="PMT_2"/>
    <property type="match status" value="1"/>
</dbReference>
<dbReference type="RefSeq" id="WP_052762959.1">
    <property type="nucleotide sequence ID" value="NZ_LBMC01000045.1"/>
</dbReference>
<feature type="domain" description="Glycosyltransferase RgtA/B/C/D-like" evidence="2">
    <location>
        <begin position="108"/>
        <end position="211"/>
    </location>
</feature>
<feature type="transmembrane region" description="Helical" evidence="1">
    <location>
        <begin position="179"/>
        <end position="199"/>
    </location>
</feature>
<dbReference type="OrthoDB" id="9776737at2"/>
<protein>
    <recommendedName>
        <fullName evidence="1">Polyprenol-phosphate-mannose--protein mannosyltransferase</fullName>
        <ecNumber evidence="1">2.4.1.-</ecNumber>
    </recommendedName>
</protein>
<keyword evidence="1" id="KW-0472">Membrane</keyword>
<reference evidence="5" key="1">
    <citation type="submission" date="2016-10" db="EMBL/GenBank/DDBJ databases">
        <authorList>
            <person name="Varghese N."/>
            <person name="Submissions S."/>
        </authorList>
    </citation>
    <scope>NUCLEOTIDE SEQUENCE [LARGE SCALE GENOMIC DNA]</scope>
    <source>
        <strain evidence="5">DSM 45079</strain>
    </source>
</reference>
<dbReference type="GO" id="GO:0004169">
    <property type="term" value="F:dolichyl-phosphate-mannose-protein mannosyltransferase activity"/>
    <property type="evidence" value="ECO:0007669"/>
    <property type="project" value="UniProtKB-UniRule"/>
</dbReference>
<dbReference type="Proteomes" id="UP000182977">
    <property type="component" value="Chromosome I"/>
</dbReference>
<keyword evidence="1" id="KW-0812">Transmembrane</keyword>
<feature type="transmembrane region" description="Helical" evidence="1">
    <location>
        <begin position="451"/>
        <end position="474"/>
    </location>
</feature>
<accession>A0A1H2IXC7</accession>
<dbReference type="EC" id="2.4.1.-" evidence="1"/>
<evidence type="ECO:0000313" key="4">
    <source>
        <dbReference type="EMBL" id="SDU48800.1"/>
    </source>
</evidence>
<dbReference type="PANTHER" id="PTHR10050:SF46">
    <property type="entry name" value="PROTEIN O-MANNOSYL-TRANSFERASE 2"/>
    <property type="match status" value="1"/>
</dbReference>
<proteinExistence type="inferred from homology"/>
<comment type="subcellular location">
    <subcellularLocation>
        <location evidence="1">Cell membrane</location>
    </subcellularLocation>
</comment>
<feature type="domain" description="Protein O-mannosyl-transferase C-terminal four TM" evidence="3">
    <location>
        <begin position="338"/>
        <end position="528"/>
    </location>
</feature>
<comment type="function">
    <text evidence="1">Protein O-mannosyltransferase that catalyzes the transfer of a single mannose residue from a polyprenol phospho-mannosyl lipidic donor to the hydroxyl group of selected serine and threonine residues in acceptor proteins.</text>
</comment>
<dbReference type="InterPro" id="IPR032421">
    <property type="entry name" value="PMT_4TMC"/>
</dbReference>
<dbReference type="AlphaFoldDB" id="A0A1H2IXC7"/>
<gene>
    <name evidence="4" type="ORF">SAMN04488563_2103</name>
</gene>
<feature type="transmembrane region" description="Helical" evidence="1">
    <location>
        <begin position="152"/>
        <end position="172"/>
    </location>
</feature>
<feature type="transmembrane region" description="Helical" evidence="1">
    <location>
        <begin position="486"/>
        <end position="506"/>
    </location>
</feature>
<dbReference type="EMBL" id="LT629791">
    <property type="protein sequence ID" value="SDU48800.1"/>
    <property type="molecule type" value="Genomic_DNA"/>
</dbReference>
<evidence type="ECO:0000313" key="5">
    <source>
        <dbReference type="Proteomes" id="UP000182977"/>
    </source>
</evidence>
<keyword evidence="1 4" id="KW-0808">Transferase</keyword>
<dbReference type="Pfam" id="PF16192">
    <property type="entry name" value="PMT_4TMC"/>
    <property type="match status" value="1"/>
</dbReference>
<feature type="transmembrane region" description="Helical" evidence="1">
    <location>
        <begin position="289"/>
        <end position="310"/>
    </location>
</feature>
<dbReference type="PANTHER" id="PTHR10050">
    <property type="entry name" value="DOLICHYL-PHOSPHATE-MANNOSE--PROTEIN MANNOSYLTRANSFERASE"/>
    <property type="match status" value="1"/>
</dbReference>
<evidence type="ECO:0000259" key="3">
    <source>
        <dbReference type="Pfam" id="PF16192"/>
    </source>
</evidence>
<keyword evidence="1 4" id="KW-0328">Glycosyltransferase</keyword>
<feature type="transmembrane region" description="Helical" evidence="1">
    <location>
        <begin position="404"/>
        <end position="421"/>
    </location>
</feature>
<keyword evidence="1" id="KW-1003">Cell membrane</keyword>
<evidence type="ECO:0000256" key="1">
    <source>
        <dbReference type="RuleBase" id="RU367007"/>
    </source>
</evidence>
<dbReference type="GO" id="GO:0005886">
    <property type="term" value="C:plasma membrane"/>
    <property type="evidence" value="ECO:0007669"/>
    <property type="project" value="UniProtKB-SubCell"/>
</dbReference>
<comment type="similarity">
    <text evidence="1">Belongs to the glycosyltransferase 39 family.</text>
</comment>
<comment type="pathway">
    <text evidence="1">Protein modification; protein glycosylation.</text>
</comment>
<dbReference type="InterPro" id="IPR027005">
    <property type="entry name" value="PMT-like"/>
</dbReference>
<dbReference type="InterPro" id="IPR038731">
    <property type="entry name" value="RgtA/B/C-like"/>
</dbReference>
<sequence length="529" mass="59335">MTQTVDAPEASATARSATEIRSRLVRQLPTDRVWGWIGPLLVGVVAAVLRLIDLGRPNKIIFDETYYAKDAYSQLLFGYSRKFTEDANERILDGDLDVFLGEPSFVVHPPVGKFLIGQGIRVFGMDPFGWRIAVALCGVAMVVMVARIGRRLFRSTLLGCVAGLLLAVDGLSIVMSRTAVLDGILAMFVVAAFGCLLVDRDWSRARYADWVEARMARGLTDAGDGPLFWWRPWRLAAGLMLGLACGTKWSGLYAVAVFGLMTVIWEMGTRRAAGLRSPVLNSLLRDGPVAFVTMVGTTFVVYVASWWGWIFSENGWGRQWAAENSPSALGQLFPGWVRSLWHYHWDMWVFHRDLDTPHDYQSNAWEWLYLGRPVSFDYEGYDLGEGGCQVERCSQAVLALGTPPLWWGACAALLVCLWWWFFRRDWRAGAILAGVIATWVPWLLFTDRTIFYFYAVAIVPFLVLAVTFALGLIIGPPDASPRRRAVGVAIAGGYILVVVAVAAWFYPIHVDQLISYDDWRSRMWFSSWI</sequence>
<feature type="transmembrane region" description="Helical" evidence="1">
    <location>
        <begin position="249"/>
        <end position="268"/>
    </location>
</feature>
<keyword evidence="5" id="KW-1185">Reference proteome</keyword>
<organism evidence="4 5">
    <name type="scientific">Jiangella alkaliphila</name>
    <dbReference type="NCBI Taxonomy" id="419479"/>
    <lineage>
        <taxon>Bacteria</taxon>
        <taxon>Bacillati</taxon>
        <taxon>Actinomycetota</taxon>
        <taxon>Actinomycetes</taxon>
        <taxon>Jiangellales</taxon>
        <taxon>Jiangellaceae</taxon>
        <taxon>Jiangella</taxon>
    </lineage>
</organism>
<feature type="transmembrane region" description="Helical" evidence="1">
    <location>
        <begin position="33"/>
        <end position="52"/>
    </location>
</feature>
<evidence type="ECO:0000259" key="2">
    <source>
        <dbReference type="Pfam" id="PF13231"/>
    </source>
</evidence>
<keyword evidence="1" id="KW-1133">Transmembrane helix</keyword>